<organism evidence="3 4">
    <name type="scientific">Butyricimonas hominis</name>
    <dbReference type="NCBI Taxonomy" id="2763032"/>
    <lineage>
        <taxon>Bacteria</taxon>
        <taxon>Pseudomonadati</taxon>
        <taxon>Bacteroidota</taxon>
        <taxon>Bacteroidia</taxon>
        <taxon>Bacteroidales</taxon>
        <taxon>Odoribacteraceae</taxon>
        <taxon>Butyricimonas</taxon>
    </lineage>
</organism>
<feature type="chain" id="PRO_5047210288" evidence="1">
    <location>
        <begin position="20"/>
        <end position="170"/>
    </location>
</feature>
<dbReference type="PROSITE" id="PS51352">
    <property type="entry name" value="THIOREDOXIN_2"/>
    <property type="match status" value="1"/>
</dbReference>
<gene>
    <name evidence="3" type="ORF">H8S64_14370</name>
</gene>
<feature type="domain" description="Thioredoxin" evidence="2">
    <location>
        <begin position="19"/>
        <end position="164"/>
    </location>
</feature>
<evidence type="ECO:0000313" key="4">
    <source>
        <dbReference type="Proteomes" id="UP000646484"/>
    </source>
</evidence>
<dbReference type="SUPFAM" id="SSF52833">
    <property type="entry name" value="Thioredoxin-like"/>
    <property type="match status" value="1"/>
</dbReference>
<dbReference type="RefSeq" id="WP_186976901.1">
    <property type="nucleotide sequence ID" value="NZ_JACOOH010000006.1"/>
</dbReference>
<dbReference type="InterPro" id="IPR036249">
    <property type="entry name" value="Thioredoxin-like_sf"/>
</dbReference>
<accession>A0ABR7D2Y5</accession>
<evidence type="ECO:0000313" key="3">
    <source>
        <dbReference type="EMBL" id="MBC5622284.1"/>
    </source>
</evidence>
<protein>
    <submittedName>
        <fullName evidence="3">Redoxin domain-containing protein</fullName>
    </submittedName>
</protein>
<sequence length="170" mass="19599">MMKIWLLLVGLLFAALCSAQEQESIDDLRPPTLLGKMAPEYPVQKWINRESKKSDKKLTLLYFWSTSSPKAAYIDIPRFNKFAKEFGDKLNIIGLSNDAPEFISDIEPALEFPYAYAPEAVKNFKIKIPGYCYIIDPRGKVIYEGFPLLEGETITEKFLKKLIKKHYKKK</sequence>
<dbReference type="Gene3D" id="3.40.30.10">
    <property type="entry name" value="Glutaredoxin"/>
    <property type="match status" value="1"/>
</dbReference>
<dbReference type="InterPro" id="IPR013766">
    <property type="entry name" value="Thioredoxin_domain"/>
</dbReference>
<dbReference type="Proteomes" id="UP000646484">
    <property type="component" value="Unassembled WGS sequence"/>
</dbReference>
<keyword evidence="4" id="KW-1185">Reference proteome</keyword>
<comment type="caution">
    <text evidence="3">The sequence shown here is derived from an EMBL/GenBank/DDBJ whole genome shotgun (WGS) entry which is preliminary data.</text>
</comment>
<evidence type="ECO:0000259" key="2">
    <source>
        <dbReference type="PROSITE" id="PS51352"/>
    </source>
</evidence>
<feature type="signal peptide" evidence="1">
    <location>
        <begin position="1"/>
        <end position="19"/>
    </location>
</feature>
<evidence type="ECO:0000256" key="1">
    <source>
        <dbReference type="SAM" id="SignalP"/>
    </source>
</evidence>
<name>A0ABR7D2Y5_9BACT</name>
<dbReference type="EMBL" id="JACOOH010000006">
    <property type="protein sequence ID" value="MBC5622284.1"/>
    <property type="molecule type" value="Genomic_DNA"/>
</dbReference>
<reference evidence="3 4" key="1">
    <citation type="submission" date="2020-08" db="EMBL/GenBank/DDBJ databases">
        <title>Genome public.</title>
        <authorList>
            <person name="Liu C."/>
            <person name="Sun Q."/>
        </authorList>
    </citation>
    <scope>NUCLEOTIDE SEQUENCE [LARGE SCALE GENOMIC DNA]</scope>
    <source>
        <strain evidence="3 4">NSJ-56</strain>
    </source>
</reference>
<proteinExistence type="predicted"/>
<keyword evidence="1" id="KW-0732">Signal</keyword>